<protein>
    <recommendedName>
        <fullName evidence="5">PH domain-containing protein</fullName>
    </recommendedName>
</protein>
<dbReference type="Pfam" id="PF08000">
    <property type="entry name" value="bPH_1"/>
    <property type="match status" value="1"/>
</dbReference>
<evidence type="ECO:0008006" key="5">
    <source>
        <dbReference type="Google" id="ProtNLM"/>
    </source>
</evidence>
<dbReference type="Pfam" id="PF11724">
    <property type="entry name" value="YvbH_ext"/>
    <property type="match status" value="1"/>
</dbReference>
<dbReference type="InterPro" id="IPR037063">
    <property type="entry name" value="PHb_sf"/>
</dbReference>
<name>A0A0F5I7R0_BACTR</name>
<evidence type="ECO:0000313" key="3">
    <source>
        <dbReference type="EMBL" id="KKB41541.1"/>
    </source>
</evidence>
<keyword evidence="4" id="KW-1185">Reference proteome</keyword>
<organism evidence="3 4">
    <name type="scientific">Bacillus thermotolerans</name>
    <name type="common">Quasibacillus thermotolerans</name>
    <dbReference type="NCBI Taxonomy" id="1221996"/>
    <lineage>
        <taxon>Bacteria</taxon>
        <taxon>Bacillati</taxon>
        <taxon>Bacillota</taxon>
        <taxon>Bacilli</taxon>
        <taxon>Bacillales</taxon>
        <taxon>Bacillaceae</taxon>
        <taxon>Bacillus</taxon>
    </lineage>
</organism>
<dbReference type="InterPro" id="IPR012544">
    <property type="entry name" value="PHb"/>
</dbReference>
<dbReference type="PANTHER" id="PTHR35796:SF2">
    <property type="entry name" value="YVBH-LIKE OLIGOMERISATION REGION"/>
    <property type="match status" value="1"/>
</dbReference>
<evidence type="ECO:0000259" key="1">
    <source>
        <dbReference type="Pfam" id="PF08000"/>
    </source>
</evidence>
<comment type="caution">
    <text evidence="3">The sequence shown here is derived from an EMBL/GenBank/DDBJ whole genome shotgun (WGS) entry which is preliminary data.</text>
</comment>
<gene>
    <name evidence="3" type="ORF">QY95_00685</name>
</gene>
<reference evidence="3" key="1">
    <citation type="submission" date="2015-02" db="EMBL/GenBank/DDBJ databases">
        <title>Genome Assembly of Bacillaceae bacterium MTCC 8252.</title>
        <authorList>
            <person name="Verma A."/>
            <person name="Khatri I."/>
            <person name="Mual P."/>
            <person name="Subramanian S."/>
            <person name="Krishnamurthi S."/>
        </authorList>
    </citation>
    <scope>NUCLEOTIDE SEQUENCE [LARGE SCALE GENOMIC DNA]</scope>
    <source>
        <strain evidence="3">MTCC 8252</strain>
    </source>
</reference>
<dbReference type="Proteomes" id="UP000031563">
    <property type="component" value="Unassembled WGS sequence"/>
</dbReference>
<evidence type="ECO:0000313" key="4">
    <source>
        <dbReference type="Proteomes" id="UP000031563"/>
    </source>
</evidence>
<dbReference type="AlphaFoldDB" id="A0A0F5I7R0"/>
<evidence type="ECO:0000259" key="2">
    <source>
        <dbReference type="Pfam" id="PF11724"/>
    </source>
</evidence>
<feature type="domain" description="YvbH-like oligomerisation" evidence="2">
    <location>
        <begin position="144"/>
        <end position="204"/>
    </location>
</feature>
<dbReference type="EMBL" id="JWIR02000021">
    <property type="protein sequence ID" value="KKB41541.1"/>
    <property type="molecule type" value="Genomic_DNA"/>
</dbReference>
<feature type="domain" description="Bacterial Pleckstrin homology" evidence="1">
    <location>
        <begin position="10"/>
        <end position="132"/>
    </location>
</feature>
<sequence length="204" mass="23682">MFKKIASDALGLSDIGKIIPPSDYDKTDADDYVMHEDDEKIYFVIKTKADEYCFTNLAIIHVDGESAMSSKRTLRRYPYAQYKISNVVLETAGKIDMDVEIKFQIGNEMIDIDVRKDQIEQLKDLYKALLRIAELTHENNIYMDMASESINRAVTVLQNSRTDEQNLSNTYKQLTEAGFEWMSSIREKYHVKDFGEVFEKYINN</sequence>
<proteinExistence type="predicted"/>
<dbReference type="SUPFAM" id="SSF50729">
    <property type="entry name" value="PH domain-like"/>
    <property type="match status" value="1"/>
</dbReference>
<dbReference type="RefSeq" id="WP_040047929.1">
    <property type="nucleotide sequence ID" value="NZ_JWIR02000021.1"/>
</dbReference>
<dbReference type="InterPro" id="IPR021722">
    <property type="entry name" value="YvbH_oligomer_dom"/>
</dbReference>
<accession>A0A0F5I7R0</accession>
<dbReference type="STRING" id="1221996.QY95_00685"/>
<dbReference type="OrthoDB" id="2351508at2"/>
<dbReference type="PANTHER" id="PTHR35796">
    <property type="entry name" value="HYPOTHETICAL CYTOSOLIC PROTEIN"/>
    <property type="match status" value="1"/>
</dbReference>
<dbReference type="Gene3D" id="1.10.287.210">
    <property type="match status" value="1"/>
</dbReference>
<dbReference type="Gene3D" id="2.30.29.50">
    <property type="entry name" value="Bacterial Pleckstrin homology domain"/>
    <property type="match status" value="1"/>
</dbReference>